<name>A0A074MA51_ERYLO</name>
<dbReference type="EMBL" id="JMIW01000001">
    <property type="protein sequence ID" value="KEO91676.1"/>
    <property type="molecule type" value="Genomic_DNA"/>
</dbReference>
<protein>
    <recommendedName>
        <fullName evidence="3">Aspartate-semialdehyde dehydrogenase</fullName>
    </recommendedName>
</protein>
<reference evidence="1 2" key="1">
    <citation type="submission" date="2014-04" db="EMBL/GenBank/DDBJ databases">
        <title>A comprehensive comparison of genomes of Erythrobacter spp. strains.</title>
        <authorList>
            <person name="Zheng Q."/>
        </authorList>
    </citation>
    <scope>NUCLEOTIDE SEQUENCE [LARGE SCALE GENOMIC DNA]</scope>
    <source>
        <strain evidence="1 2">DSM 6997</strain>
    </source>
</reference>
<comment type="caution">
    <text evidence="1">The sequence shown here is derived from an EMBL/GenBank/DDBJ whole genome shotgun (WGS) entry which is preliminary data.</text>
</comment>
<gene>
    <name evidence="1" type="ORF">EH31_03115</name>
</gene>
<dbReference type="eggNOG" id="ENOG5032WB4">
    <property type="taxonomic scope" value="Bacteria"/>
</dbReference>
<dbReference type="OrthoDB" id="878483at2"/>
<dbReference type="STRING" id="1044.EH31_03115"/>
<dbReference type="AlphaFoldDB" id="A0A074MA51"/>
<keyword evidence="2" id="KW-1185">Reference proteome</keyword>
<sequence length="184" mass="18890">MRRLALGVMVLALAACDSGQVPSPADRMAGDIPVDTVDEGLVALHGEGVVAGAESFFFAAGRNEVETALTKVLGEPVSRNEIEECGAGPMQMTSYAGELTLNFQSGSLVGWNIGSAPEGEGENIQIDADVTIGMAADDLAAATGYTPIEGSTLGEEFALSNTMGGFVDSGAVSMLYAGAQCFFR</sequence>
<proteinExistence type="predicted"/>
<evidence type="ECO:0000313" key="1">
    <source>
        <dbReference type="EMBL" id="KEO91676.1"/>
    </source>
</evidence>
<organism evidence="1 2">
    <name type="scientific">Erythrobacter longus</name>
    <dbReference type="NCBI Taxonomy" id="1044"/>
    <lineage>
        <taxon>Bacteria</taxon>
        <taxon>Pseudomonadati</taxon>
        <taxon>Pseudomonadota</taxon>
        <taxon>Alphaproteobacteria</taxon>
        <taxon>Sphingomonadales</taxon>
        <taxon>Erythrobacteraceae</taxon>
        <taxon>Erythrobacter/Porphyrobacter group</taxon>
        <taxon>Erythrobacter</taxon>
    </lineage>
</organism>
<evidence type="ECO:0000313" key="2">
    <source>
        <dbReference type="Proteomes" id="UP000027647"/>
    </source>
</evidence>
<dbReference type="RefSeq" id="WP_034957997.1">
    <property type="nucleotide sequence ID" value="NZ_JMIW01000001.1"/>
</dbReference>
<dbReference type="Proteomes" id="UP000027647">
    <property type="component" value="Unassembled WGS sequence"/>
</dbReference>
<accession>A0A074MA51</accession>
<evidence type="ECO:0008006" key="3">
    <source>
        <dbReference type="Google" id="ProtNLM"/>
    </source>
</evidence>
<dbReference type="PROSITE" id="PS51257">
    <property type="entry name" value="PROKAR_LIPOPROTEIN"/>
    <property type="match status" value="1"/>
</dbReference>